<sequence>MYIHLESGSLVGTYLHLESGSLVLDGYPLSVSKRNLIFSLDVYPLRIWMHIHLESGSLNLDGYPPSVPKRFSASEISFCVINEFQMHMNQLIYSDCMKTLSIDSDIPENCMSQNTFT</sequence>
<name>A0AAV4RCN5_CAEEX</name>
<organism evidence="1 2">
    <name type="scientific">Caerostris extrusa</name>
    <name type="common">Bark spider</name>
    <name type="synonym">Caerostris bankana</name>
    <dbReference type="NCBI Taxonomy" id="172846"/>
    <lineage>
        <taxon>Eukaryota</taxon>
        <taxon>Metazoa</taxon>
        <taxon>Ecdysozoa</taxon>
        <taxon>Arthropoda</taxon>
        <taxon>Chelicerata</taxon>
        <taxon>Arachnida</taxon>
        <taxon>Araneae</taxon>
        <taxon>Araneomorphae</taxon>
        <taxon>Entelegynae</taxon>
        <taxon>Araneoidea</taxon>
        <taxon>Araneidae</taxon>
        <taxon>Caerostris</taxon>
    </lineage>
</organism>
<reference evidence="1 2" key="1">
    <citation type="submission" date="2021-06" db="EMBL/GenBank/DDBJ databases">
        <title>Caerostris extrusa draft genome.</title>
        <authorList>
            <person name="Kono N."/>
            <person name="Arakawa K."/>
        </authorList>
    </citation>
    <scope>NUCLEOTIDE SEQUENCE [LARGE SCALE GENOMIC DNA]</scope>
</reference>
<evidence type="ECO:0000313" key="1">
    <source>
        <dbReference type="EMBL" id="GIY18706.1"/>
    </source>
</evidence>
<dbReference type="AlphaFoldDB" id="A0AAV4RCN5"/>
<dbReference type="EMBL" id="BPLR01007664">
    <property type="protein sequence ID" value="GIY18706.1"/>
    <property type="molecule type" value="Genomic_DNA"/>
</dbReference>
<comment type="caution">
    <text evidence="1">The sequence shown here is derived from an EMBL/GenBank/DDBJ whole genome shotgun (WGS) entry which is preliminary data.</text>
</comment>
<proteinExistence type="predicted"/>
<accession>A0AAV4RCN5</accession>
<evidence type="ECO:0000313" key="2">
    <source>
        <dbReference type="Proteomes" id="UP001054945"/>
    </source>
</evidence>
<dbReference type="Proteomes" id="UP001054945">
    <property type="component" value="Unassembled WGS sequence"/>
</dbReference>
<keyword evidence="2" id="KW-1185">Reference proteome</keyword>
<gene>
    <name evidence="1" type="ORF">CEXT_387331</name>
</gene>
<protein>
    <recommendedName>
        <fullName evidence="3">CST complex subunit CTC1</fullName>
    </recommendedName>
</protein>
<evidence type="ECO:0008006" key="3">
    <source>
        <dbReference type="Google" id="ProtNLM"/>
    </source>
</evidence>